<dbReference type="SFLD" id="SFLDG01129">
    <property type="entry name" value="C1.5:_HAD__Beta-PGM__Phosphata"/>
    <property type="match status" value="1"/>
</dbReference>
<dbReference type="SFLD" id="SFLDS00003">
    <property type="entry name" value="Haloacid_Dehalogenase"/>
    <property type="match status" value="1"/>
</dbReference>
<proteinExistence type="inferred from homology"/>
<dbReference type="InterPro" id="IPR023198">
    <property type="entry name" value="PGP-like_dom2"/>
</dbReference>
<evidence type="ECO:0000256" key="4">
    <source>
        <dbReference type="ARBA" id="ARBA00022842"/>
    </source>
</evidence>
<evidence type="ECO:0000256" key="3">
    <source>
        <dbReference type="ARBA" id="ARBA00022723"/>
    </source>
</evidence>
<dbReference type="GeneID" id="1443077"/>
<dbReference type="RefSeq" id="WP_010884842.1">
    <property type="nucleotide sequence ID" value="NZ_DUJN01000006.1"/>
</dbReference>
<keyword evidence="4" id="KW-0460">Magnesium</keyword>
<dbReference type="SMR" id="A0A832WKK7"/>
<comment type="caution">
    <text evidence="6">The sequence shown here is derived from an EMBL/GenBank/DDBJ whole genome shotgun (WGS) entry which is preliminary data.</text>
</comment>
<dbReference type="PANTHER" id="PTHR46193:SF18">
    <property type="entry name" value="HEXITOL PHOSPHATASE B"/>
    <property type="match status" value="1"/>
</dbReference>
<protein>
    <submittedName>
        <fullName evidence="6">HAD family phosphatase</fullName>
    </submittedName>
</protein>
<dbReference type="EMBL" id="DUJN01000006">
    <property type="protein sequence ID" value="HII61399.1"/>
    <property type="molecule type" value="Genomic_DNA"/>
</dbReference>
<dbReference type="Proteomes" id="UP000617544">
    <property type="component" value="Unassembled WGS sequence"/>
</dbReference>
<organism evidence="6 7">
    <name type="scientific">Pyrococcus horikoshii</name>
    <dbReference type="NCBI Taxonomy" id="53953"/>
    <lineage>
        <taxon>Archaea</taxon>
        <taxon>Methanobacteriati</taxon>
        <taxon>Methanobacteriota</taxon>
        <taxon>Thermococci</taxon>
        <taxon>Thermococcales</taxon>
        <taxon>Thermococcaceae</taxon>
        <taxon>Pyrococcus</taxon>
    </lineage>
</organism>
<dbReference type="SUPFAM" id="SSF56784">
    <property type="entry name" value="HAD-like"/>
    <property type="match status" value="1"/>
</dbReference>
<dbReference type="NCBIfam" id="TIGR01509">
    <property type="entry name" value="HAD-SF-IA-v3"/>
    <property type="match status" value="1"/>
</dbReference>
<dbReference type="InterPro" id="IPR006439">
    <property type="entry name" value="HAD-SF_hydro_IA"/>
</dbReference>
<dbReference type="InterPro" id="IPR051600">
    <property type="entry name" value="Beta-PGM-like"/>
</dbReference>
<evidence type="ECO:0000313" key="7">
    <source>
        <dbReference type="Proteomes" id="UP000617544"/>
    </source>
</evidence>
<evidence type="ECO:0000256" key="1">
    <source>
        <dbReference type="ARBA" id="ARBA00001946"/>
    </source>
</evidence>
<dbReference type="AlphaFoldDB" id="A0A832WKK7"/>
<keyword evidence="3" id="KW-0479">Metal-binding</keyword>
<comment type="cofactor">
    <cofactor evidence="1">
        <name>Mg(2+)</name>
        <dbReference type="ChEBI" id="CHEBI:18420"/>
    </cofactor>
</comment>
<dbReference type="GO" id="GO:0046872">
    <property type="term" value="F:metal ion binding"/>
    <property type="evidence" value="ECO:0007669"/>
    <property type="project" value="UniProtKB-KW"/>
</dbReference>
<dbReference type="InterPro" id="IPR036412">
    <property type="entry name" value="HAD-like_sf"/>
</dbReference>
<dbReference type="Gene3D" id="1.10.150.240">
    <property type="entry name" value="Putative phosphatase, domain 2"/>
    <property type="match status" value="1"/>
</dbReference>
<dbReference type="Gene3D" id="3.40.50.1000">
    <property type="entry name" value="HAD superfamily/HAD-like"/>
    <property type="match status" value="1"/>
</dbReference>
<evidence type="ECO:0000256" key="5">
    <source>
        <dbReference type="ARBA" id="ARBA00023277"/>
    </source>
</evidence>
<dbReference type="Pfam" id="PF00702">
    <property type="entry name" value="Hydrolase"/>
    <property type="match status" value="1"/>
</dbReference>
<accession>A0A832WKK7</accession>
<dbReference type="OMA" id="TPHEEAW"/>
<dbReference type="InterPro" id="IPR023214">
    <property type="entry name" value="HAD_sf"/>
</dbReference>
<name>A0A832WKK7_PYRHR</name>
<dbReference type="GO" id="GO:0003824">
    <property type="term" value="F:catalytic activity"/>
    <property type="evidence" value="ECO:0007669"/>
    <property type="project" value="UniProtKB-ARBA"/>
</dbReference>
<reference evidence="6" key="1">
    <citation type="journal article" date="2020" name="bioRxiv">
        <title>A rank-normalized archaeal taxonomy based on genome phylogeny resolves widespread incomplete and uneven classifications.</title>
        <authorList>
            <person name="Rinke C."/>
            <person name="Chuvochina M."/>
            <person name="Mussig A.J."/>
            <person name="Chaumeil P.-A."/>
            <person name="Waite D.W."/>
            <person name="Whitman W.B."/>
            <person name="Parks D.H."/>
            <person name="Hugenholtz P."/>
        </authorList>
    </citation>
    <scope>NUCLEOTIDE SEQUENCE</scope>
    <source>
        <strain evidence="6">UBA8834</strain>
    </source>
</reference>
<evidence type="ECO:0000313" key="6">
    <source>
        <dbReference type="EMBL" id="HII61399.1"/>
    </source>
</evidence>
<gene>
    <name evidence="6" type="ORF">HA331_06610</name>
</gene>
<comment type="similarity">
    <text evidence="2">Belongs to the HAD-like hydrolase superfamily.</text>
</comment>
<keyword evidence="5" id="KW-0119">Carbohydrate metabolism</keyword>
<evidence type="ECO:0000256" key="2">
    <source>
        <dbReference type="ARBA" id="ARBA00007958"/>
    </source>
</evidence>
<dbReference type="PANTHER" id="PTHR46193">
    <property type="entry name" value="6-PHOSPHOGLUCONATE PHOSPHATASE"/>
    <property type="match status" value="1"/>
</dbReference>
<sequence>MKPALIWDFDGVLVYTPHEKAWREATRKYGGDIDHEFYVKYVSGKPRYEGAHNILTLTGIYEKYGANSEEEKERLLKEFAEFKNKILNELIDKGEYEVNWGAIEFLLNAKKSGILNALASASRNASKLASRIIVNDKRLVELFDVNVSGLASTKKEVFRLAIEELKRRFSPTCFIIIEDAPAGVKAGKELGSLVLGYERDTTLEEADMRFRDFKELNPSVIFELCKEGKI</sequence>